<dbReference type="Pfam" id="PF02768">
    <property type="entry name" value="DNA_pol3_beta_3"/>
    <property type="match status" value="1"/>
</dbReference>
<keyword evidence="8 10" id="KW-0239">DNA-directed DNA polymerase</keyword>
<comment type="similarity">
    <text evidence="2 10">Belongs to the beta sliding clamp family.</text>
</comment>
<dbReference type="Gene3D" id="3.10.150.10">
    <property type="entry name" value="DNA Polymerase III, subunit A, domain 2"/>
    <property type="match status" value="1"/>
</dbReference>
<evidence type="ECO:0000313" key="14">
    <source>
        <dbReference type="EMBL" id="TCK61749.1"/>
    </source>
</evidence>
<protein>
    <recommendedName>
        <fullName evidence="3 10">Beta sliding clamp</fullName>
    </recommendedName>
</protein>
<sequence length="368" mass="41444">MRFKAVKDDIYPFIQYANNFTSPKNLNTILQNILIEAEADGVTLKATDMQVGFSGKLDVSVETTGVATVSGKKLLDIVKEIPDGSVIDFFFDGSKINISAGKSNFKLSTISHEIFPTMAEITPEYSLKIKSQLLLELIKKTSFCISTDASKIEYTGAHLAVYGNKLEVSAADFQRIATSSLMFDDEYANEFIINIPRKTVVELIKILDHDEYVEIDTDRKQIIFKIGTIQIYSKLIEKYIKSITKLFSNEFPLTAKLKRSEFLDVIKRVSAITSEVTHGVVLSFKDDSLTLYSLETEYGAGNETVEDYEYKGNPIDIIFNSKHMVEMINNIDTDYFILQMIGDRNPAVILPDGGDYKYLVVPISINRF</sequence>
<keyword evidence="5 10" id="KW-0808">Transferase</keyword>
<gene>
    <name evidence="14" type="ORF">C8D98_0255</name>
</gene>
<dbReference type="PANTHER" id="PTHR30478:SF0">
    <property type="entry name" value="BETA SLIDING CLAMP"/>
    <property type="match status" value="1"/>
</dbReference>
<evidence type="ECO:0000313" key="15">
    <source>
        <dbReference type="Proteomes" id="UP000294614"/>
    </source>
</evidence>
<dbReference type="Pfam" id="PF00712">
    <property type="entry name" value="DNA_pol3_beta"/>
    <property type="match status" value="1"/>
</dbReference>
<dbReference type="InterPro" id="IPR022637">
    <property type="entry name" value="DNA_polIII_beta_cen"/>
</dbReference>
<dbReference type="GO" id="GO:0005737">
    <property type="term" value="C:cytoplasm"/>
    <property type="evidence" value="ECO:0007669"/>
    <property type="project" value="UniProtKB-SubCell"/>
</dbReference>
<dbReference type="CDD" id="cd00140">
    <property type="entry name" value="beta_clamp"/>
    <property type="match status" value="1"/>
</dbReference>
<evidence type="ECO:0000256" key="8">
    <source>
        <dbReference type="ARBA" id="ARBA00022932"/>
    </source>
</evidence>
<dbReference type="GO" id="GO:0009360">
    <property type="term" value="C:DNA polymerase III complex"/>
    <property type="evidence" value="ECO:0007669"/>
    <property type="project" value="InterPro"/>
</dbReference>
<feature type="domain" description="DNA polymerase III beta sliding clamp C-terminal" evidence="13">
    <location>
        <begin position="247"/>
        <end position="362"/>
    </location>
</feature>
<evidence type="ECO:0000259" key="11">
    <source>
        <dbReference type="Pfam" id="PF00712"/>
    </source>
</evidence>
<evidence type="ECO:0000259" key="13">
    <source>
        <dbReference type="Pfam" id="PF02768"/>
    </source>
</evidence>
<dbReference type="EMBL" id="SMGG01000003">
    <property type="protein sequence ID" value="TCK61749.1"/>
    <property type="molecule type" value="Genomic_DNA"/>
</dbReference>
<comment type="subunit">
    <text evidence="10">Forms a ring-shaped head-to-tail homodimer around DNA.</text>
</comment>
<dbReference type="SUPFAM" id="SSF55979">
    <property type="entry name" value="DNA clamp"/>
    <property type="match status" value="3"/>
</dbReference>
<dbReference type="InterPro" id="IPR046938">
    <property type="entry name" value="DNA_clamp_sf"/>
</dbReference>
<feature type="domain" description="DNA polymerase III beta sliding clamp central" evidence="12">
    <location>
        <begin position="129"/>
        <end position="237"/>
    </location>
</feature>
<evidence type="ECO:0000256" key="10">
    <source>
        <dbReference type="PIRNR" id="PIRNR000804"/>
    </source>
</evidence>
<evidence type="ECO:0000256" key="2">
    <source>
        <dbReference type="ARBA" id="ARBA00010752"/>
    </source>
</evidence>
<accession>A0A4R1KEP8</accession>
<dbReference type="GO" id="GO:0008408">
    <property type="term" value="F:3'-5' exonuclease activity"/>
    <property type="evidence" value="ECO:0007669"/>
    <property type="project" value="InterPro"/>
</dbReference>
<keyword evidence="6 10" id="KW-0548">Nucleotidyltransferase</keyword>
<dbReference type="InterPro" id="IPR022634">
    <property type="entry name" value="DNA_polIII_beta_N"/>
</dbReference>
<reference evidence="14 15" key="1">
    <citation type="submission" date="2019-03" db="EMBL/GenBank/DDBJ databases">
        <title>Genomic Encyclopedia of Type Strains, Phase IV (KMG-IV): sequencing the most valuable type-strain genomes for metagenomic binning, comparative biology and taxonomic classification.</title>
        <authorList>
            <person name="Goeker M."/>
        </authorList>
    </citation>
    <scope>NUCLEOTIDE SEQUENCE [LARGE SCALE GENOMIC DNA]</scope>
    <source>
        <strain evidence="14 15">DSM 24984</strain>
    </source>
</reference>
<evidence type="ECO:0000256" key="3">
    <source>
        <dbReference type="ARBA" id="ARBA00021035"/>
    </source>
</evidence>
<dbReference type="Proteomes" id="UP000294614">
    <property type="component" value="Unassembled WGS sequence"/>
</dbReference>
<evidence type="ECO:0000256" key="7">
    <source>
        <dbReference type="ARBA" id="ARBA00022705"/>
    </source>
</evidence>
<dbReference type="AlphaFoldDB" id="A0A4R1KEP8"/>
<dbReference type="RefSeq" id="WP_132871290.1">
    <property type="nucleotide sequence ID" value="NZ_JAJUHT010000003.1"/>
</dbReference>
<dbReference type="PIRSF" id="PIRSF000804">
    <property type="entry name" value="DNA_pol_III_b"/>
    <property type="match status" value="1"/>
</dbReference>
<keyword evidence="7 10" id="KW-0235">DNA replication</keyword>
<evidence type="ECO:0000256" key="4">
    <source>
        <dbReference type="ARBA" id="ARBA00022490"/>
    </source>
</evidence>
<dbReference type="NCBIfam" id="TIGR00663">
    <property type="entry name" value="dnan"/>
    <property type="match status" value="1"/>
</dbReference>
<proteinExistence type="inferred from homology"/>
<evidence type="ECO:0000259" key="12">
    <source>
        <dbReference type="Pfam" id="PF02767"/>
    </source>
</evidence>
<dbReference type="GO" id="GO:0006271">
    <property type="term" value="P:DNA strand elongation involved in DNA replication"/>
    <property type="evidence" value="ECO:0007669"/>
    <property type="project" value="TreeGrafter"/>
</dbReference>
<organism evidence="14 15">
    <name type="scientific">Seleniivibrio woodruffii</name>
    <dbReference type="NCBI Taxonomy" id="1078050"/>
    <lineage>
        <taxon>Bacteria</taxon>
        <taxon>Pseudomonadati</taxon>
        <taxon>Deferribacterota</taxon>
        <taxon>Deferribacteres</taxon>
        <taxon>Deferribacterales</taxon>
        <taxon>Geovibrionaceae</taxon>
        <taxon>Seleniivibrio</taxon>
    </lineage>
</organism>
<evidence type="ECO:0000256" key="5">
    <source>
        <dbReference type="ARBA" id="ARBA00022679"/>
    </source>
</evidence>
<keyword evidence="15" id="KW-1185">Reference proteome</keyword>
<evidence type="ECO:0000256" key="9">
    <source>
        <dbReference type="ARBA" id="ARBA00023125"/>
    </source>
</evidence>
<comment type="subcellular location">
    <subcellularLocation>
        <location evidence="1 10">Cytoplasm</location>
    </subcellularLocation>
</comment>
<evidence type="ECO:0000256" key="1">
    <source>
        <dbReference type="ARBA" id="ARBA00004496"/>
    </source>
</evidence>
<comment type="caution">
    <text evidence="14">The sequence shown here is derived from an EMBL/GenBank/DDBJ whole genome shotgun (WGS) entry which is preliminary data.</text>
</comment>
<dbReference type="GO" id="GO:0003677">
    <property type="term" value="F:DNA binding"/>
    <property type="evidence" value="ECO:0007669"/>
    <property type="project" value="UniProtKB-UniRule"/>
</dbReference>
<dbReference type="SMART" id="SM00480">
    <property type="entry name" value="POL3Bc"/>
    <property type="match status" value="1"/>
</dbReference>
<comment type="function">
    <text evidence="10">Confers DNA tethering and processivity to DNA polymerases and other proteins. Acts as a clamp, forming a ring around DNA (a reaction catalyzed by the clamp-loading complex) which diffuses in an ATP-independent manner freely and bidirectionally along dsDNA. Initially characterized for its ability to contact the catalytic subunit of DNA polymerase III (Pol III), a complex, multichain enzyme responsible for most of the replicative synthesis in bacteria; Pol III exhibits 3'-5' exonuclease proofreading activity. The beta chain is required for initiation of replication as well as for processivity of DNA replication.</text>
</comment>
<dbReference type="GO" id="GO:0003887">
    <property type="term" value="F:DNA-directed DNA polymerase activity"/>
    <property type="evidence" value="ECO:0007669"/>
    <property type="project" value="UniProtKB-UniRule"/>
</dbReference>
<dbReference type="InterPro" id="IPR001001">
    <property type="entry name" value="DNA_polIII_beta"/>
</dbReference>
<keyword evidence="9" id="KW-0238">DNA-binding</keyword>
<keyword evidence="4 10" id="KW-0963">Cytoplasm</keyword>
<dbReference type="Gene3D" id="3.70.10.10">
    <property type="match status" value="1"/>
</dbReference>
<dbReference type="OrthoDB" id="8421503at2"/>
<feature type="domain" description="DNA polymerase III beta sliding clamp N-terminal" evidence="11">
    <location>
        <begin position="1"/>
        <end position="118"/>
    </location>
</feature>
<evidence type="ECO:0000256" key="6">
    <source>
        <dbReference type="ARBA" id="ARBA00022695"/>
    </source>
</evidence>
<dbReference type="InterPro" id="IPR022635">
    <property type="entry name" value="DNA_polIII_beta_C"/>
</dbReference>
<dbReference type="Pfam" id="PF02767">
    <property type="entry name" value="DNA_pol3_beta_2"/>
    <property type="match status" value="1"/>
</dbReference>
<dbReference type="PANTHER" id="PTHR30478">
    <property type="entry name" value="DNA POLYMERASE III SUBUNIT BETA"/>
    <property type="match status" value="1"/>
</dbReference>
<name>A0A4R1KEP8_9BACT</name>